<sequence length="408" mass="45098">MSLAKTVLVQLSSLALGGTQINAVDFAMAVEDYGYRSVLFGPVDTLPPGGPSLLDVASARGVKIETYQRARGVLIKGAEELEQRARSIAADIIHVYGADAEPRTAFWGPCRWGRRPFIHTVYEMFVEPDTYQHTSLIIGTGYLQEELRNRPGPTTLISPPVDVASDAPNGDLAEQFRSGLNHLGKHLIVIVSRLDKWMKAYPVETAIRAMTYLADYDATLVVVGTGTEEARLIELGRRVNRSAAKTLVHFHGAMADPGPAYAGADILLGMGGSGARSLAFGRPLVVQGEWGTSELFCPESSKSLFRRSFWSAEPQLDAPENLADLLKDLIDSPEQREELGRFGREFAVKSFNLDAMSRQLASVYEQSFKRYGRLAWLRDVHREVPELADSMRRRMDPARYRRCPAGEA</sequence>
<proteinExistence type="predicted"/>
<keyword evidence="1" id="KW-0328">Glycosyltransferase</keyword>
<dbReference type="PANTHER" id="PTHR12526:SF510">
    <property type="entry name" value="D-INOSITOL 3-PHOSPHATE GLYCOSYLTRANSFERASE"/>
    <property type="match status" value="1"/>
</dbReference>
<keyword evidence="2" id="KW-0808">Transferase</keyword>
<evidence type="ECO:0000256" key="1">
    <source>
        <dbReference type="ARBA" id="ARBA00022676"/>
    </source>
</evidence>
<dbReference type="PANTHER" id="PTHR12526">
    <property type="entry name" value="GLYCOSYLTRANSFERASE"/>
    <property type="match status" value="1"/>
</dbReference>
<gene>
    <name evidence="3" type="ORF">JOE57_001423</name>
</gene>
<keyword evidence="4" id="KW-1185">Reference proteome</keyword>
<protein>
    <submittedName>
        <fullName evidence="3">Glycosyltransferase involved in cell wall biosynthesis</fullName>
    </submittedName>
</protein>
<dbReference type="Gene3D" id="3.40.50.2000">
    <property type="entry name" value="Glycogen Phosphorylase B"/>
    <property type="match status" value="2"/>
</dbReference>
<accession>A0ABS2RJ03</accession>
<dbReference type="CDD" id="cd03801">
    <property type="entry name" value="GT4_PimA-like"/>
    <property type="match status" value="1"/>
</dbReference>
<dbReference type="SUPFAM" id="SSF53756">
    <property type="entry name" value="UDP-Glycosyltransferase/glycogen phosphorylase"/>
    <property type="match status" value="1"/>
</dbReference>
<dbReference type="EMBL" id="JAFBCF010000001">
    <property type="protein sequence ID" value="MBM7798502.1"/>
    <property type="molecule type" value="Genomic_DNA"/>
</dbReference>
<evidence type="ECO:0000256" key="2">
    <source>
        <dbReference type="ARBA" id="ARBA00022679"/>
    </source>
</evidence>
<dbReference type="RefSeq" id="WP_204917032.1">
    <property type="nucleotide sequence ID" value="NZ_BAAAQP010000008.1"/>
</dbReference>
<reference evidence="3 4" key="1">
    <citation type="submission" date="2021-01" db="EMBL/GenBank/DDBJ databases">
        <title>Sequencing the genomes of 1000 actinobacteria strains.</title>
        <authorList>
            <person name="Klenk H.-P."/>
        </authorList>
    </citation>
    <scope>NUCLEOTIDE SEQUENCE [LARGE SCALE GENOMIC DNA]</scope>
    <source>
        <strain evidence="3 4">DSM 18662</strain>
    </source>
</reference>
<name>A0ABS2RJ03_9ACTN</name>
<dbReference type="Proteomes" id="UP000704762">
    <property type="component" value="Unassembled WGS sequence"/>
</dbReference>
<evidence type="ECO:0000313" key="3">
    <source>
        <dbReference type="EMBL" id="MBM7798502.1"/>
    </source>
</evidence>
<dbReference type="PROSITE" id="PS50890">
    <property type="entry name" value="PUA"/>
    <property type="match status" value="1"/>
</dbReference>
<evidence type="ECO:0000313" key="4">
    <source>
        <dbReference type="Proteomes" id="UP000704762"/>
    </source>
</evidence>
<comment type="caution">
    <text evidence="3">The sequence shown here is derived from an EMBL/GenBank/DDBJ whole genome shotgun (WGS) entry which is preliminary data.</text>
</comment>
<organism evidence="3 4">
    <name type="scientific">Microlunatus panaciterrae</name>
    <dbReference type="NCBI Taxonomy" id="400768"/>
    <lineage>
        <taxon>Bacteria</taxon>
        <taxon>Bacillati</taxon>
        <taxon>Actinomycetota</taxon>
        <taxon>Actinomycetes</taxon>
        <taxon>Propionibacteriales</taxon>
        <taxon>Propionibacteriaceae</taxon>
        <taxon>Microlunatus</taxon>
    </lineage>
</organism>